<accession>A0A0F9TLJ1</accession>
<sequence>MVNVVDSKTIEYENEVKVIELSLGSFKDIINMNYRFNLKYGDVWECDEGVRYLDHSNALINYRREVKKCIIISQ</sequence>
<reference evidence="1" key="1">
    <citation type="journal article" date="2015" name="Nature">
        <title>Complex archaea that bridge the gap between prokaryotes and eukaryotes.</title>
        <authorList>
            <person name="Spang A."/>
            <person name="Saw J.H."/>
            <person name="Jorgensen S.L."/>
            <person name="Zaremba-Niedzwiedzka K."/>
            <person name="Martijn J."/>
            <person name="Lind A.E."/>
            <person name="van Eijk R."/>
            <person name="Schleper C."/>
            <person name="Guy L."/>
            <person name="Ettema T.J."/>
        </authorList>
    </citation>
    <scope>NUCLEOTIDE SEQUENCE</scope>
</reference>
<gene>
    <name evidence="1" type="ORF">LCGC14_0714880</name>
</gene>
<protein>
    <submittedName>
        <fullName evidence="1">Uncharacterized protein</fullName>
    </submittedName>
</protein>
<evidence type="ECO:0000313" key="1">
    <source>
        <dbReference type="EMBL" id="KKN42288.1"/>
    </source>
</evidence>
<name>A0A0F9TLJ1_9ZZZZ</name>
<proteinExistence type="predicted"/>
<dbReference type="AlphaFoldDB" id="A0A0F9TLJ1"/>
<organism evidence="1">
    <name type="scientific">marine sediment metagenome</name>
    <dbReference type="NCBI Taxonomy" id="412755"/>
    <lineage>
        <taxon>unclassified sequences</taxon>
        <taxon>metagenomes</taxon>
        <taxon>ecological metagenomes</taxon>
    </lineage>
</organism>
<dbReference type="EMBL" id="LAZR01001591">
    <property type="protein sequence ID" value="KKN42288.1"/>
    <property type="molecule type" value="Genomic_DNA"/>
</dbReference>
<comment type="caution">
    <text evidence="1">The sequence shown here is derived from an EMBL/GenBank/DDBJ whole genome shotgun (WGS) entry which is preliminary data.</text>
</comment>